<organism evidence="1">
    <name type="scientific">Asparagus officinalis</name>
    <name type="common">Garden asparagus</name>
    <dbReference type="NCBI Taxonomy" id="4686"/>
    <lineage>
        <taxon>Eukaryota</taxon>
        <taxon>Viridiplantae</taxon>
        <taxon>Streptophyta</taxon>
        <taxon>Embryophyta</taxon>
        <taxon>Tracheophyta</taxon>
        <taxon>Spermatophyta</taxon>
        <taxon>Magnoliopsida</taxon>
        <taxon>Liliopsida</taxon>
        <taxon>Asparagales</taxon>
        <taxon>Asparagaceae</taxon>
        <taxon>Asparagoideae</taxon>
        <taxon>Asparagus</taxon>
    </lineage>
</organism>
<dbReference type="EMBL" id="AC183409">
    <property type="protein sequence ID" value="ABB55310.1"/>
    <property type="molecule type" value="Genomic_DNA"/>
</dbReference>
<name>Q2XNW2_ASPOF</name>
<proteinExistence type="predicted"/>
<gene>
    <name evidence="1" type="ORF">12.t00019</name>
</gene>
<reference evidence="1" key="1">
    <citation type="submission" date="2006-04" db="EMBL/GenBank/DDBJ databases">
        <title>Comparative Sequence and Genetic Analyses of the Asparagus, Onion, and Rice Genomes Reveal Similar Structures, But No Microsynteny.</title>
        <authorList>
            <person name="Jernej J."/>
            <person name="Suzuki G."/>
            <person name="McCallum J."/>
            <person name="Cheung F."/>
            <person name="Arbogast T."/>
            <person name="Tallon L.J."/>
            <person name="Smith S."/>
            <person name="Utterback T."/>
            <person name="Havey M.J."/>
            <person name="Town C.D."/>
        </authorList>
    </citation>
    <scope>NUCLEOTIDE SEQUENCE</scope>
</reference>
<accession>Q2XNW2</accession>
<dbReference type="AlphaFoldDB" id="Q2XNW2"/>
<sequence>MNIIIRVKKDYLSARHACRSVPSTRRACRSIPITKVQVSKIHKVLKTSAEAANPHQHRTALADLHQRGTMLAIPCQRRSAATDPHPCGLARAVPCLVRDNSTCHAPRVPKTVGESLSRRGGAVELQSQEPRISTRASKIPVNFVIKKKSFEGSEARSPRINLGTNKDPTQTAIGDKLRNFVIEDRESSNTPQLHRGSFMSINQGLNVVLESKASLGGMKDPHVEVFEDSWNLFILEGVFFLESRIWSPSLLLRLLL</sequence>
<evidence type="ECO:0000313" key="1">
    <source>
        <dbReference type="EMBL" id="ABB55310.1"/>
    </source>
</evidence>
<protein>
    <submittedName>
        <fullName evidence="1">Uncharacterized protein</fullName>
    </submittedName>
</protein>